<feature type="compositionally biased region" description="Basic residues" evidence="1">
    <location>
        <begin position="410"/>
        <end position="419"/>
    </location>
</feature>
<accession>A0ABD1D2Q7</accession>
<feature type="compositionally biased region" description="Low complexity" evidence="1">
    <location>
        <begin position="422"/>
        <end position="441"/>
    </location>
</feature>
<feature type="compositionally biased region" description="Low complexity" evidence="1">
    <location>
        <begin position="342"/>
        <end position="354"/>
    </location>
</feature>
<reference evidence="2 3" key="1">
    <citation type="submission" date="2024-05" db="EMBL/GenBank/DDBJ databases">
        <title>Culex pipiens pipiens assembly and annotation.</title>
        <authorList>
            <person name="Alout H."/>
            <person name="Durand T."/>
        </authorList>
    </citation>
    <scope>NUCLEOTIDE SEQUENCE [LARGE SCALE GENOMIC DNA]</scope>
    <source>
        <strain evidence="2">HA-2024</strain>
        <tissue evidence="2">Whole body</tissue>
    </source>
</reference>
<feature type="compositionally biased region" description="Polar residues" evidence="1">
    <location>
        <begin position="358"/>
        <end position="371"/>
    </location>
</feature>
<evidence type="ECO:0000256" key="1">
    <source>
        <dbReference type="SAM" id="MobiDB-lite"/>
    </source>
</evidence>
<dbReference type="AlphaFoldDB" id="A0ABD1D2Q7"/>
<name>A0ABD1D2Q7_CULPP</name>
<organism evidence="2 3">
    <name type="scientific">Culex pipiens pipiens</name>
    <name type="common">Northern house mosquito</name>
    <dbReference type="NCBI Taxonomy" id="38569"/>
    <lineage>
        <taxon>Eukaryota</taxon>
        <taxon>Metazoa</taxon>
        <taxon>Ecdysozoa</taxon>
        <taxon>Arthropoda</taxon>
        <taxon>Hexapoda</taxon>
        <taxon>Insecta</taxon>
        <taxon>Pterygota</taxon>
        <taxon>Neoptera</taxon>
        <taxon>Endopterygota</taxon>
        <taxon>Diptera</taxon>
        <taxon>Nematocera</taxon>
        <taxon>Culicoidea</taxon>
        <taxon>Culicidae</taxon>
        <taxon>Culicinae</taxon>
        <taxon>Culicini</taxon>
        <taxon>Culex</taxon>
        <taxon>Culex</taxon>
    </lineage>
</organism>
<sequence length="688" mass="72469">MQPPPPPTASSPIGARRVKTDLQTSEHVFIQQQQQHNRSRSSSPMVVGPVRPGHHRNHLTATSGTASPRITITSCCSPSPNRIKSHSSALPAGHSAGTVPKSPSRGSTPTPGMTRSQLPARATRLLTRRLQNNATPTNCGSDSPRSMDSLPRRTAALSAAYKTVTLNQFNNNNNNTINGSGFNSMTDSASTVSNSAEDLTLLDKSLRNSMLQDVVHFKKQLVRLRRILQETDTLNPFENNNGQFFTTATATTNGTGNLVEGAATGGGGIGGPSSVDSKQQENTLIKESGVVALALLEDQRQELADLRRQVVYLQGEMTAKDRTIRQQQNLIEKYEAEREKAASGSAGATTNGGDAADKQSTIDTISTATQTERLRPLSFGGPEGLASRSEPPSPSHGPAVRNGLRSPATNHHHHHHPHHNGSSSPAATSLALATTTTPASPQRSAAFNLKPKTQISSVYTQLSSIKHSTHNGSSTATNGSTTTTMATMAHHKRSSLGASNGNLCSASSVVSNSCNGGSSSPNKTVRTTHIGNVLTSSKLNQNGSNGTTPSSPPPVNGTKLLKTSIRTQSSPRHHPTTPKRTSAIKPPSSFGGTFPEASSKSKSAPATPMVERVPVQIVIDAAVDDDKEDTNNNNENGHNGGDDDAGEEGEHVAETKLDAIHNKINSLKLANGLTGCNDSSCKESSLVN</sequence>
<feature type="region of interest" description="Disordered" evidence="1">
    <location>
        <begin position="1"/>
        <end position="149"/>
    </location>
</feature>
<evidence type="ECO:0000313" key="2">
    <source>
        <dbReference type="EMBL" id="KAL1391485.1"/>
    </source>
</evidence>
<protein>
    <submittedName>
        <fullName evidence="2">Uncharacterized protein</fullName>
    </submittedName>
</protein>
<comment type="caution">
    <text evidence="2">The sequence shown here is derived from an EMBL/GenBank/DDBJ whole genome shotgun (WGS) entry which is preliminary data.</text>
</comment>
<feature type="compositionally biased region" description="Low complexity" evidence="1">
    <location>
        <begin position="117"/>
        <end position="135"/>
    </location>
</feature>
<gene>
    <name evidence="2" type="ORF">pipiens_012354</name>
</gene>
<proteinExistence type="predicted"/>
<dbReference type="EMBL" id="JBEHCU010007856">
    <property type="protein sequence ID" value="KAL1391485.1"/>
    <property type="molecule type" value="Genomic_DNA"/>
</dbReference>
<feature type="compositionally biased region" description="Polar residues" evidence="1">
    <location>
        <begin position="136"/>
        <end position="146"/>
    </location>
</feature>
<feature type="compositionally biased region" description="Polar residues" evidence="1">
    <location>
        <begin position="104"/>
        <end position="116"/>
    </location>
</feature>
<feature type="region of interest" description="Disordered" evidence="1">
    <location>
        <begin position="535"/>
        <end position="654"/>
    </location>
</feature>
<feature type="compositionally biased region" description="Polar residues" evidence="1">
    <location>
        <begin position="59"/>
        <end position="88"/>
    </location>
</feature>
<evidence type="ECO:0000313" key="3">
    <source>
        <dbReference type="Proteomes" id="UP001562425"/>
    </source>
</evidence>
<feature type="region of interest" description="Disordered" evidence="1">
    <location>
        <begin position="336"/>
        <end position="449"/>
    </location>
</feature>
<keyword evidence="3" id="KW-1185">Reference proteome</keyword>
<dbReference type="Proteomes" id="UP001562425">
    <property type="component" value="Unassembled WGS sequence"/>
</dbReference>